<keyword evidence="5" id="KW-0378">Hydrolase</keyword>
<dbReference type="PANTHER" id="PTHR21221">
    <property type="entry name" value="UREIDOGLYCOLATE HYDROLASE"/>
    <property type="match status" value="1"/>
</dbReference>
<dbReference type="Gene3D" id="2.60.120.480">
    <property type="entry name" value="Ureidoglycolate hydrolase"/>
    <property type="match status" value="1"/>
</dbReference>
<sequence>MNSFRPLKVEPATRENFAPYGTLIGVDPAANSRTGEFYGDKVELWAPGGFVSDDQTRLSVARIHARPPQVIWMERHFKHTQTFLPLGGSSFVAVLGAPTETNQPDPDSVRAFFFDGTAGAQLHLGTWHEFPFPEKDMAEVVIIIRAETQANLEVIENDEAIGDDLEKRNLQARLGFGFEYAL</sequence>
<proteinExistence type="predicted"/>
<dbReference type="AlphaFoldDB" id="A0A2W5N402"/>
<evidence type="ECO:0000256" key="2">
    <source>
        <dbReference type="ARBA" id="ARBA00022631"/>
    </source>
</evidence>
<gene>
    <name evidence="5" type="ORF">DI569_14215</name>
</gene>
<dbReference type="PANTHER" id="PTHR21221:SF1">
    <property type="entry name" value="UREIDOGLYCOLATE LYASE"/>
    <property type="match status" value="1"/>
</dbReference>
<dbReference type="SUPFAM" id="SSF51182">
    <property type="entry name" value="RmlC-like cupins"/>
    <property type="match status" value="1"/>
</dbReference>
<organism evidence="5 6">
    <name type="scientific">Sphingopyxis macrogoltabida</name>
    <name type="common">Sphingomonas macrogoltabidus</name>
    <dbReference type="NCBI Taxonomy" id="33050"/>
    <lineage>
        <taxon>Bacteria</taxon>
        <taxon>Pseudomonadati</taxon>
        <taxon>Pseudomonadota</taxon>
        <taxon>Alphaproteobacteria</taxon>
        <taxon>Sphingomonadales</taxon>
        <taxon>Sphingomonadaceae</taxon>
        <taxon>Sphingopyxis</taxon>
    </lineage>
</organism>
<dbReference type="PIRSF" id="PIRSF017306">
    <property type="entry name" value="Ureidogly_hydro"/>
    <property type="match status" value="1"/>
</dbReference>
<comment type="subunit">
    <text evidence="1">Homodimer.</text>
</comment>
<dbReference type="Proteomes" id="UP000248597">
    <property type="component" value="Unassembled WGS sequence"/>
</dbReference>
<name>A0A2W5N402_SPHMC</name>
<keyword evidence="3" id="KW-0456">Lyase</keyword>
<dbReference type="InterPro" id="IPR007247">
    <property type="entry name" value="Ureidogly_lyase"/>
</dbReference>
<dbReference type="GO" id="GO:0004848">
    <property type="term" value="F:ureidoglycolate hydrolase activity"/>
    <property type="evidence" value="ECO:0007669"/>
    <property type="project" value="InterPro"/>
</dbReference>
<dbReference type="GO" id="GO:0000256">
    <property type="term" value="P:allantoin catabolic process"/>
    <property type="evidence" value="ECO:0007669"/>
    <property type="project" value="InterPro"/>
</dbReference>
<evidence type="ECO:0000313" key="6">
    <source>
        <dbReference type="Proteomes" id="UP000248597"/>
    </source>
</evidence>
<comment type="catalytic activity">
    <reaction evidence="4">
        <text>(S)-ureidoglycolate = urea + glyoxylate</text>
        <dbReference type="Rhea" id="RHEA:11304"/>
        <dbReference type="ChEBI" id="CHEBI:16199"/>
        <dbReference type="ChEBI" id="CHEBI:36655"/>
        <dbReference type="ChEBI" id="CHEBI:57296"/>
        <dbReference type="EC" id="4.3.2.3"/>
    </reaction>
</comment>
<keyword evidence="2" id="KW-0659">Purine metabolism</keyword>
<dbReference type="InterPro" id="IPR011051">
    <property type="entry name" value="RmlC_Cupin_sf"/>
</dbReference>
<evidence type="ECO:0000313" key="5">
    <source>
        <dbReference type="EMBL" id="PZQ20810.1"/>
    </source>
</evidence>
<evidence type="ECO:0000256" key="3">
    <source>
        <dbReference type="ARBA" id="ARBA00023239"/>
    </source>
</evidence>
<accession>A0A2W5N402</accession>
<dbReference type="EMBL" id="QFPJ01000045">
    <property type="protein sequence ID" value="PZQ20810.1"/>
    <property type="molecule type" value="Genomic_DNA"/>
</dbReference>
<dbReference type="InterPro" id="IPR047233">
    <property type="entry name" value="UAH_cupin"/>
</dbReference>
<dbReference type="Pfam" id="PF04115">
    <property type="entry name" value="Ureidogly_lyase"/>
    <property type="match status" value="1"/>
</dbReference>
<protein>
    <submittedName>
        <fullName evidence="5">Ureidoglycolate hydrolase</fullName>
    </submittedName>
</protein>
<evidence type="ECO:0000256" key="1">
    <source>
        <dbReference type="ARBA" id="ARBA00011738"/>
    </source>
</evidence>
<comment type="caution">
    <text evidence="5">The sequence shown here is derived from an EMBL/GenBank/DDBJ whole genome shotgun (WGS) entry which is preliminary data.</text>
</comment>
<dbReference type="CDD" id="cd20298">
    <property type="entry name" value="cupin_UAH"/>
    <property type="match status" value="1"/>
</dbReference>
<evidence type="ECO:0000256" key="4">
    <source>
        <dbReference type="ARBA" id="ARBA00047684"/>
    </source>
</evidence>
<dbReference type="GO" id="GO:0006144">
    <property type="term" value="P:purine nucleobase metabolic process"/>
    <property type="evidence" value="ECO:0007669"/>
    <property type="project" value="UniProtKB-KW"/>
</dbReference>
<reference evidence="5 6" key="1">
    <citation type="submission" date="2017-08" db="EMBL/GenBank/DDBJ databases">
        <title>Infants hospitalized years apart are colonized by the same room-sourced microbial strains.</title>
        <authorList>
            <person name="Brooks B."/>
            <person name="Olm M.R."/>
            <person name="Firek B.A."/>
            <person name="Baker R."/>
            <person name="Thomas B.C."/>
            <person name="Morowitz M.J."/>
            <person name="Banfield J.F."/>
        </authorList>
    </citation>
    <scope>NUCLEOTIDE SEQUENCE [LARGE SCALE GENOMIC DNA]</scope>
    <source>
        <strain evidence="5">S2_005_003_R2_47</strain>
    </source>
</reference>
<dbReference type="InterPro" id="IPR024060">
    <property type="entry name" value="Ureidoglycolate_lyase_dom_sf"/>
</dbReference>
<dbReference type="GO" id="GO:0050385">
    <property type="term" value="F:ureidoglycolate lyase activity"/>
    <property type="evidence" value="ECO:0007669"/>
    <property type="project" value="UniProtKB-EC"/>
</dbReference>